<gene>
    <name evidence="1" type="ORF">ES288_A07G192000v1</name>
</gene>
<proteinExistence type="predicted"/>
<reference evidence="1 2" key="1">
    <citation type="submission" date="2019-06" db="EMBL/GenBank/DDBJ databases">
        <title>WGS assembly of Gossypium darwinii.</title>
        <authorList>
            <person name="Chen Z.J."/>
            <person name="Sreedasyam A."/>
            <person name="Ando A."/>
            <person name="Song Q."/>
            <person name="De L."/>
            <person name="Hulse-Kemp A."/>
            <person name="Ding M."/>
            <person name="Ye W."/>
            <person name="Kirkbride R."/>
            <person name="Jenkins J."/>
            <person name="Plott C."/>
            <person name="Lovell J."/>
            <person name="Lin Y.-M."/>
            <person name="Vaughn R."/>
            <person name="Liu B."/>
            <person name="Li W."/>
            <person name="Simpson S."/>
            <person name="Scheffler B."/>
            <person name="Saski C."/>
            <person name="Grover C."/>
            <person name="Hu G."/>
            <person name="Conover J."/>
            <person name="Carlson J."/>
            <person name="Shu S."/>
            <person name="Boston L."/>
            <person name="Williams M."/>
            <person name="Peterson D."/>
            <person name="Mcgee K."/>
            <person name="Jones D."/>
            <person name="Wendel J."/>
            <person name="Stelly D."/>
            <person name="Grimwood J."/>
            <person name="Schmutz J."/>
        </authorList>
    </citation>
    <scope>NUCLEOTIDE SEQUENCE [LARGE SCALE GENOMIC DNA]</scope>
    <source>
        <strain evidence="1">1808015.09</strain>
    </source>
</reference>
<dbReference type="Proteomes" id="UP000323506">
    <property type="component" value="Chromosome A07"/>
</dbReference>
<protein>
    <submittedName>
        <fullName evidence="1">Uncharacterized protein</fullName>
    </submittedName>
</protein>
<sequence>MRRGVEVVENERRETWAKTWSGTYGDGVSGGMGNGTGQVGRQSSIGMMARFFFFSLLLFSFF</sequence>
<dbReference type="AlphaFoldDB" id="A0A5D2FX63"/>
<accession>A0A5D2FX63</accession>
<dbReference type="EMBL" id="CM017694">
    <property type="protein sequence ID" value="TYH10625.1"/>
    <property type="molecule type" value="Genomic_DNA"/>
</dbReference>
<evidence type="ECO:0000313" key="1">
    <source>
        <dbReference type="EMBL" id="TYH10625.1"/>
    </source>
</evidence>
<name>A0A5D2FX63_GOSDA</name>
<organism evidence="1 2">
    <name type="scientific">Gossypium darwinii</name>
    <name type="common">Darwin's cotton</name>
    <name type="synonym">Gossypium barbadense var. darwinii</name>
    <dbReference type="NCBI Taxonomy" id="34276"/>
    <lineage>
        <taxon>Eukaryota</taxon>
        <taxon>Viridiplantae</taxon>
        <taxon>Streptophyta</taxon>
        <taxon>Embryophyta</taxon>
        <taxon>Tracheophyta</taxon>
        <taxon>Spermatophyta</taxon>
        <taxon>Magnoliopsida</taxon>
        <taxon>eudicotyledons</taxon>
        <taxon>Gunneridae</taxon>
        <taxon>Pentapetalae</taxon>
        <taxon>rosids</taxon>
        <taxon>malvids</taxon>
        <taxon>Malvales</taxon>
        <taxon>Malvaceae</taxon>
        <taxon>Malvoideae</taxon>
        <taxon>Gossypium</taxon>
    </lineage>
</organism>
<evidence type="ECO:0000313" key="2">
    <source>
        <dbReference type="Proteomes" id="UP000323506"/>
    </source>
</evidence>
<keyword evidence="2" id="KW-1185">Reference proteome</keyword>